<dbReference type="GO" id="GO:0003677">
    <property type="term" value="F:DNA binding"/>
    <property type="evidence" value="ECO:0007669"/>
    <property type="project" value="InterPro"/>
</dbReference>
<evidence type="ECO:0000313" key="3">
    <source>
        <dbReference type="Proteomes" id="UP000697998"/>
    </source>
</evidence>
<evidence type="ECO:0000313" key="2">
    <source>
        <dbReference type="EMBL" id="MBK7675760.1"/>
    </source>
</evidence>
<organism evidence="2 3">
    <name type="scientific">Candidatus Accumulibacter proximus</name>
    <dbReference type="NCBI Taxonomy" id="2954385"/>
    <lineage>
        <taxon>Bacteria</taxon>
        <taxon>Pseudomonadati</taxon>
        <taxon>Pseudomonadota</taxon>
        <taxon>Betaproteobacteria</taxon>
        <taxon>Candidatus Accumulibacter</taxon>
    </lineage>
</organism>
<dbReference type="GO" id="GO:0006313">
    <property type="term" value="P:DNA transposition"/>
    <property type="evidence" value="ECO:0007669"/>
    <property type="project" value="InterPro"/>
</dbReference>
<comment type="caution">
    <text evidence="2">The sequence shown here is derived from an EMBL/GenBank/DDBJ whole genome shotgun (WGS) entry which is preliminary data.</text>
</comment>
<reference evidence="2 3" key="1">
    <citation type="submission" date="2020-10" db="EMBL/GenBank/DDBJ databases">
        <title>Connecting structure to function with the recovery of over 1000 high-quality activated sludge metagenome-assembled genomes encoding full-length rRNA genes using long-read sequencing.</title>
        <authorList>
            <person name="Singleton C.M."/>
            <person name="Petriglieri F."/>
            <person name="Kristensen J.M."/>
            <person name="Kirkegaard R.H."/>
            <person name="Michaelsen T.Y."/>
            <person name="Andersen M.H."/>
            <person name="Karst S.M."/>
            <person name="Dueholm M.S."/>
            <person name="Nielsen P.H."/>
            <person name="Albertsen M."/>
        </authorList>
    </citation>
    <scope>NUCLEOTIDE SEQUENCE [LARGE SCALE GENOMIC DNA]</scope>
    <source>
        <strain evidence="2">EsbW_18-Q3-R4-48_BATAC.285</strain>
    </source>
</reference>
<dbReference type="GO" id="GO:0004803">
    <property type="term" value="F:transposase activity"/>
    <property type="evidence" value="ECO:0007669"/>
    <property type="project" value="InterPro"/>
</dbReference>
<protein>
    <submittedName>
        <fullName evidence="2">Transposase</fullName>
    </submittedName>
</protein>
<accession>A0A935PYK4</accession>
<gene>
    <name evidence="2" type="ORF">IPJ27_13930</name>
</gene>
<feature type="domain" description="Transposase IS801/IS1294" evidence="1">
    <location>
        <begin position="27"/>
        <end position="51"/>
    </location>
</feature>
<dbReference type="Pfam" id="PF04986">
    <property type="entry name" value="Y2_Tnp"/>
    <property type="match status" value="1"/>
</dbReference>
<sequence>MLRIFLSVMERCLRKHSPACLVDAWLGAVAFIHRFGVSLNEHVHLHCCVIAAVPPVIAKLGKLSPYWRGDGPVTHPEQTFLPEYA</sequence>
<name>A0A935PYK4_9PROT</name>
<dbReference type="Proteomes" id="UP000697998">
    <property type="component" value="Unassembled WGS sequence"/>
</dbReference>
<dbReference type="EMBL" id="JADJMH010000013">
    <property type="protein sequence ID" value="MBK7675760.1"/>
    <property type="molecule type" value="Genomic_DNA"/>
</dbReference>
<dbReference type="InterPro" id="IPR007069">
    <property type="entry name" value="Transposase_32"/>
</dbReference>
<dbReference type="AlphaFoldDB" id="A0A935PYK4"/>
<proteinExistence type="predicted"/>
<evidence type="ECO:0000259" key="1">
    <source>
        <dbReference type="Pfam" id="PF04986"/>
    </source>
</evidence>